<keyword evidence="7" id="KW-1185">Reference proteome</keyword>
<dbReference type="OrthoDB" id="5575062at2759"/>
<dbReference type="SMART" id="SM00968">
    <property type="entry name" value="SMC_hinge"/>
    <property type="match status" value="1"/>
</dbReference>
<feature type="domain" description="SMC hinge" evidence="5">
    <location>
        <begin position="128"/>
        <end position="235"/>
    </location>
</feature>
<sequence length="301" mass="34539">MLYLLLERNIGLELIHYHKDVNLDACNVDVHFEEIFDMHDPDDYEVVPQSQLDISRQAFRNNASKYFINGRQSNYTEGEIESISQMKPKAPNKHEDGPLEFLKDIIGTSKFKIPLEEANESLNYWMKNDRLGKLGVVNDKYDVAISTACPALNDIVVDSVEVGQTCVEYLRKNDLGRVTFILLNNLPIVDMRPIQTPENVPRLFDLVKPKDDKFIPAFYSALQNTLVAENLQQVTLNGEFIDKYGTMSGVNDQVLKAFDITSETIAKLEREHSHLEFNEKLSLLESQLQEKKNELPKLEVY</sequence>
<reference evidence="6" key="1">
    <citation type="submission" date="2022-08" db="EMBL/GenBank/DDBJ databases">
        <authorList>
            <person name="Kallberg Y."/>
            <person name="Tangrot J."/>
            <person name="Rosling A."/>
        </authorList>
    </citation>
    <scope>NUCLEOTIDE SEQUENCE</scope>
    <source>
        <strain evidence="6">Wild A</strain>
    </source>
</reference>
<keyword evidence="1" id="KW-0547">Nucleotide-binding</keyword>
<dbReference type="GO" id="GO:0000796">
    <property type="term" value="C:condensin complex"/>
    <property type="evidence" value="ECO:0007669"/>
    <property type="project" value="TreeGrafter"/>
</dbReference>
<dbReference type="Proteomes" id="UP001153678">
    <property type="component" value="Unassembled WGS sequence"/>
</dbReference>
<dbReference type="Gene3D" id="1.20.1060.20">
    <property type="match status" value="1"/>
</dbReference>
<dbReference type="Gene3D" id="3.30.70.1620">
    <property type="match status" value="1"/>
</dbReference>
<dbReference type="EMBL" id="CAMKVN010001966">
    <property type="protein sequence ID" value="CAI2179017.1"/>
    <property type="molecule type" value="Genomic_DNA"/>
</dbReference>
<dbReference type="GO" id="GO:0005524">
    <property type="term" value="F:ATP binding"/>
    <property type="evidence" value="ECO:0007669"/>
    <property type="project" value="UniProtKB-KW"/>
</dbReference>
<gene>
    <name evidence="6" type="ORF">FWILDA_LOCUS8878</name>
</gene>
<evidence type="ECO:0000256" key="2">
    <source>
        <dbReference type="ARBA" id="ARBA00022840"/>
    </source>
</evidence>
<dbReference type="InterPro" id="IPR010935">
    <property type="entry name" value="SMC_hinge"/>
</dbReference>
<comment type="caution">
    <text evidence="6">The sequence shown here is derived from an EMBL/GenBank/DDBJ whole genome shotgun (WGS) entry which is preliminary data.</text>
</comment>
<keyword evidence="4" id="KW-0175">Coiled coil</keyword>
<evidence type="ECO:0000256" key="3">
    <source>
        <dbReference type="ARBA" id="ARBA00023242"/>
    </source>
</evidence>
<dbReference type="PANTHER" id="PTHR18937">
    <property type="entry name" value="STRUCTURAL MAINTENANCE OF CHROMOSOMES SMC FAMILY MEMBER"/>
    <property type="match status" value="1"/>
</dbReference>
<organism evidence="6 7">
    <name type="scientific">Funneliformis geosporum</name>
    <dbReference type="NCBI Taxonomy" id="1117311"/>
    <lineage>
        <taxon>Eukaryota</taxon>
        <taxon>Fungi</taxon>
        <taxon>Fungi incertae sedis</taxon>
        <taxon>Mucoromycota</taxon>
        <taxon>Glomeromycotina</taxon>
        <taxon>Glomeromycetes</taxon>
        <taxon>Glomerales</taxon>
        <taxon>Glomeraceae</taxon>
        <taxon>Funneliformis</taxon>
    </lineage>
</organism>
<dbReference type="AlphaFoldDB" id="A0A9W4STZ3"/>
<accession>A0A9W4STZ3</accession>
<dbReference type="InterPro" id="IPR036277">
    <property type="entry name" value="SMC_hinge_sf"/>
</dbReference>
<name>A0A9W4STZ3_9GLOM</name>
<keyword evidence="2" id="KW-0067">ATP-binding</keyword>
<dbReference type="Pfam" id="PF06470">
    <property type="entry name" value="SMC_hinge"/>
    <property type="match status" value="1"/>
</dbReference>
<evidence type="ECO:0000256" key="1">
    <source>
        <dbReference type="ARBA" id="ARBA00022741"/>
    </source>
</evidence>
<keyword evidence="3" id="KW-0539">Nucleus</keyword>
<evidence type="ECO:0000259" key="5">
    <source>
        <dbReference type="SMART" id="SM00968"/>
    </source>
</evidence>
<feature type="coiled-coil region" evidence="4">
    <location>
        <begin position="274"/>
        <end position="301"/>
    </location>
</feature>
<dbReference type="PANTHER" id="PTHR18937:SF172">
    <property type="entry name" value="STRUCTURAL MAINTENANCE OF CHROMOSOMES PROTEIN"/>
    <property type="match status" value="1"/>
</dbReference>
<dbReference type="GO" id="GO:0007076">
    <property type="term" value="P:mitotic chromosome condensation"/>
    <property type="evidence" value="ECO:0007669"/>
    <property type="project" value="TreeGrafter"/>
</dbReference>
<evidence type="ECO:0000313" key="6">
    <source>
        <dbReference type="EMBL" id="CAI2179017.1"/>
    </source>
</evidence>
<dbReference type="SUPFAM" id="SSF75553">
    <property type="entry name" value="Smc hinge domain"/>
    <property type="match status" value="1"/>
</dbReference>
<evidence type="ECO:0000313" key="7">
    <source>
        <dbReference type="Proteomes" id="UP001153678"/>
    </source>
</evidence>
<evidence type="ECO:0000256" key="4">
    <source>
        <dbReference type="SAM" id="Coils"/>
    </source>
</evidence>
<proteinExistence type="predicted"/>
<protein>
    <submittedName>
        <fullName evidence="6">694_t:CDS:1</fullName>
    </submittedName>
</protein>